<dbReference type="EMBL" id="JAAC01000210">
    <property type="protein sequence ID" value="KDE60973.1"/>
    <property type="molecule type" value="Genomic_DNA"/>
</dbReference>
<comment type="caution">
    <text evidence="1">The sequence shown here is derived from an EMBL/GenBank/DDBJ whole genome shotgun (WGS) entry which is preliminary data.</text>
</comment>
<evidence type="ECO:0000313" key="1">
    <source>
        <dbReference type="EMBL" id="KDE60973.1"/>
    </source>
</evidence>
<name>A0AB73BTE5_9FUSO</name>
<reference evidence="1 2" key="1">
    <citation type="submission" date="2014-01" db="EMBL/GenBank/DDBJ databases">
        <title>Comparative genomics of Fusobacterium necrophorum wild isolates.</title>
        <authorList>
            <person name="Kittichotirat W."/>
            <person name="Bumgarner R.E."/>
            <person name="Lawrence P."/>
        </authorList>
    </citation>
    <scope>NUCLEOTIDE SEQUENCE [LARGE SCALE GENOMIC DNA]</scope>
    <source>
        <strain evidence="1 2">BL</strain>
    </source>
</reference>
<evidence type="ECO:0008006" key="3">
    <source>
        <dbReference type="Google" id="ProtNLM"/>
    </source>
</evidence>
<sequence length="74" mass="8868">MKTIEEIKWCEKYKGKEREEYELNQFAQGIALCNGDYVPQDFIDLCNNLQIQVWEGKISEEEMDKYIEKILSEE</sequence>
<protein>
    <recommendedName>
        <fullName evidence="3">Antitoxin VbhA domain-containing protein</fullName>
    </recommendedName>
</protein>
<gene>
    <name evidence="1" type="ORF">FUSO3_11470</name>
</gene>
<proteinExistence type="predicted"/>
<dbReference type="AlphaFoldDB" id="A0AB73BTE5"/>
<dbReference type="RefSeq" id="WP_035934184.1">
    <property type="nucleotide sequence ID" value="NZ_JAAC01000210.1"/>
</dbReference>
<evidence type="ECO:0000313" key="2">
    <source>
        <dbReference type="Proteomes" id="UP000027473"/>
    </source>
</evidence>
<accession>A0AB73BTE5</accession>
<organism evidence="1 2">
    <name type="scientific">Fusobacterium necrophorum BL</name>
    <dbReference type="NCBI Taxonomy" id="1441732"/>
    <lineage>
        <taxon>Bacteria</taxon>
        <taxon>Fusobacteriati</taxon>
        <taxon>Fusobacteriota</taxon>
        <taxon>Fusobacteriia</taxon>
        <taxon>Fusobacteriales</taxon>
        <taxon>Fusobacteriaceae</taxon>
        <taxon>Fusobacterium</taxon>
    </lineage>
</organism>
<dbReference type="Proteomes" id="UP000027473">
    <property type="component" value="Unassembled WGS sequence"/>
</dbReference>